<comment type="caution">
    <text evidence="1">The sequence shown here is derived from an EMBL/GenBank/DDBJ whole genome shotgun (WGS) entry which is preliminary data.</text>
</comment>
<sequence>MVKQIKTSLVCSWCFKEALTNITYIGDCITKIECENCNHVFEVSRTVLYSYLISDWEKRGFTKPVRLAREIKKDPSHFVVGLPFRVISKPLRMAKELIESCDS</sequence>
<accession>X1NU45</accession>
<proteinExistence type="predicted"/>
<dbReference type="EMBL" id="BARV01022628">
    <property type="protein sequence ID" value="GAI22179.1"/>
    <property type="molecule type" value="Genomic_DNA"/>
</dbReference>
<dbReference type="AlphaFoldDB" id="X1NU45"/>
<reference evidence="1" key="1">
    <citation type="journal article" date="2014" name="Front. Microbiol.">
        <title>High frequency of phylogenetically diverse reductive dehalogenase-homologous genes in deep subseafloor sedimentary metagenomes.</title>
        <authorList>
            <person name="Kawai M."/>
            <person name="Futagami T."/>
            <person name="Toyoda A."/>
            <person name="Takaki Y."/>
            <person name="Nishi S."/>
            <person name="Hori S."/>
            <person name="Arai W."/>
            <person name="Tsubouchi T."/>
            <person name="Morono Y."/>
            <person name="Uchiyama I."/>
            <person name="Ito T."/>
            <person name="Fujiyama A."/>
            <person name="Inagaki F."/>
            <person name="Takami H."/>
        </authorList>
    </citation>
    <scope>NUCLEOTIDE SEQUENCE</scope>
    <source>
        <strain evidence="1">Expedition CK06-06</strain>
    </source>
</reference>
<name>X1NU45_9ZZZZ</name>
<evidence type="ECO:0008006" key="2">
    <source>
        <dbReference type="Google" id="ProtNLM"/>
    </source>
</evidence>
<evidence type="ECO:0000313" key="1">
    <source>
        <dbReference type="EMBL" id="GAI22179.1"/>
    </source>
</evidence>
<gene>
    <name evidence="1" type="ORF">S06H3_37266</name>
</gene>
<protein>
    <recommendedName>
        <fullName evidence="2">Bh protein</fullName>
    </recommendedName>
</protein>
<organism evidence="1">
    <name type="scientific">marine sediment metagenome</name>
    <dbReference type="NCBI Taxonomy" id="412755"/>
    <lineage>
        <taxon>unclassified sequences</taxon>
        <taxon>metagenomes</taxon>
        <taxon>ecological metagenomes</taxon>
    </lineage>
</organism>